<protein>
    <submittedName>
        <fullName evidence="1">Uncharacterized protein</fullName>
    </submittedName>
</protein>
<dbReference type="PATRIC" id="fig|935198.13.peg.1491"/>
<dbReference type="HOGENOM" id="CLU_2166543_0_0_9"/>
<dbReference type="EMBL" id="CP001056">
    <property type="protein sequence ID" value="ACD21980.1"/>
    <property type="molecule type" value="Genomic_DNA"/>
</dbReference>
<name>B2TKA4_CLOBB</name>
<sequence length="112" mass="11438">MSTYKPLANVIPANVITAHKGSKLQKTVDTTSWNLVLIDGVATGTSLAVSTNGSSVISASVVLKSGTVLGWYGTTAGSIGNADIQTFTDSIGKYGVTVNTGSALTLKFYAHG</sequence>
<gene>
    <name evidence="1" type="ordered locus">CLL_A1545</name>
</gene>
<accession>U4P806</accession>
<proteinExistence type="predicted"/>
<organism evidence="1">
    <name type="scientific">Clostridium botulinum (strain Eklund 17B / Type B)</name>
    <dbReference type="NCBI Taxonomy" id="935198"/>
    <lineage>
        <taxon>Bacteria</taxon>
        <taxon>Bacillati</taxon>
        <taxon>Bacillota</taxon>
        <taxon>Clostridia</taxon>
        <taxon>Eubacteriales</taxon>
        <taxon>Clostridiaceae</taxon>
        <taxon>Clostridium</taxon>
    </lineage>
</organism>
<dbReference type="KEGG" id="cbk:CLL_A1545"/>
<dbReference type="AlphaFoldDB" id="B2TKA4"/>
<accession>B2TKA4</accession>
<reference evidence="1" key="2">
    <citation type="submission" date="2009-08" db="EMBL/GenBank/DDBJ databases">
        <authorList>
            <person name="Shrivastava S."/>
            <person name="Brinkac L.M."/>
            <person name="Dodson R.J."/>
            <person name="Harkins D.M."/>
            <person name="Durkin A.S."/>
            <person name="Sutton G."/>
        </authorList>
    </citation>
    <scope>NUCLEOTIDE SEQUENCE</scope>
    <source>
        <strain evidence="1">Eklund 17B</strain>
    </source>
</reference>
<reference evidence="1" key="1">
    <citation type="submission" date="2009-06" db="EMBL/GenBank/DDBJ databases">
        <authorList>
            <consortium name="US DOE Joint Genome Institute (JGI-PGF)"/>
            <person name="Lucas S."/>
            <person name="Copeland A."/>
            <person name="Lapidus A."/>
            <person name="Glavina del Rio T."/>
            <person name="Dalin E."/>
            <person name="Tice H."/>
            <person name="Bruce D."/>
            <person name="Goodwin L."/>
            <person name="Pitluck S."/>
            <person name="Kyrpides N."/>
            <person name="Mavromatis K."/>
            <person name="Ivanova N."/>
            <person name="Saunders E."/>
            <person name="Brettin T."/>
            <person name="Detter J.C."/>
            <person name="Han C."/>
            <person name="Larimer F."/>
            <person name="Land M."/>
            <person name="Hauser L."/>
            <person name="Markowitz V."/>
            <person name="Cheng J.-F."/>
            <person name="Hugenholtz P."/>
            <person name="Woyke T."/>
            <person name="Wu D."/>
            <person name="Gronow S."/>
            <person name="Klenk H.-P."/>
            <person name="Eisen J.A."/>
        </authorList>
    </citation>
    <scope>NUCLEOTIDE SEQUENCE</scope>
    <source>
        <strain evidence="1">Eklund 17B</strain>
    </source>
</reference>
<evidence type="ECO:0000313" key="1">
    <source>
        <dbReference type="EMBL" id="ACD21980.1"/>
    </source>
</evidence>